<dbReference type="InterPro" id="IPR001173">
    <property type="entry name" value="Glyco_trans_2-like"/>
</dbReference>
<sequence length="358" mass="42609">MIDFKKKLISIIIPSYNASDFIDNVLNSVLNQSYLYWECIIINDGSTDGTEEKVNLWIKKDIRFKLVTIRNKGVSSARNEGLKHVRGEYIFFLDSDDLLDKECLNDLIKLTNSDIDIVIGKNASTYGQTKKINKKLRHNKLVNRELSDLDFLELSLREPFDIVVWNKLYSSKFIFSKNLNFIDKILHEDEMWFFETMYYAKNIIFNSKVTYYYNIANYHSITKNYTLKNLKSCIFIINNIYLNYYLKENNAKKKSIIGAYILNLQITTISAFFRFMRFHKCFGFREEGLMMIKKHLKQLNAIEYNQINKKKAKQFEILKLYAIDNPEISYRLIRNLNKNNILKYLENLFLKYKLNLRL</sequence>
<dbReference type="AlphaFoldDB" id="A0A1M4Y081"/>
<dbReference type="PANTHER" id="PTHR22916">
    <property type="entry name" value="GLYCOSYLTRANSFERASE"/>
    <property type="match status" value="1"/>
</dbReference>
<accession>A0A1M4Y081</accession>
<evidence type="ECO:0000259" key="1">
    <source>
        <dbReference type="Pfam" id="PF00535"/>
    </source>
</evidence>
<organism evidence="2 3">
    <name type="scientific">Psychroflexus salarius</name>
    <dbReference type="NCBI Taxonomy" id="1155689"/>
    <lineage>
        <taxon>Bacteria</taxon>
        <taxon>Pseudomonadati</taxon>
        <taxon>Bacteroidota</taxon>
        <taxon>Flavobacteriia</taxon>
        <taxon>Flavobacteriales</taxon>
        <taxon>Flavobacteriaceae</taxon>
        <taxon>Psychroflexus</taxon>
    </lineage>
</organism>
<dbReference type="InterPro" id="IPR029044">
    <property type="entry name" value="Nucleotide-diphossugar_trans"/>
</dbReference>
<dbReference type="STRING" id="1155689.SAMN05444278_11147"/>
<dbReference type="GO" id="GO:0016758">
    <property type="term" value="F:hexosyltransferase activity"/>
    <property type="evidence" value="ECO:0007669"/>
    <property type="project" value="UniProtKB-ARBA"/>
</dbReference>
<protein>
    <submittedName>
        <fullName evidence="2">Glycosyltransferase involved in cell wall bisynthesis</fullName>
    </submittedName>
</protein>
<gene>
    <name evidence="2" type="ORF">SAMN05444278_11147</name>
</gene>
<dbReference type="Proteomes" id="UP000184462">
    <property type="component" value="Unassembled WGS sequence"/>
</dbReference>
<reference evidence="2 3" key="1">
    <citation type="submission" date="2016-11" db="EMBL/GenBank/DDBJ databases">
        <authorList>
            <person name="Jaros S."/>
            <person name="Januszkiewicz K."/>
            <person name="Wedrychowicz H."/>
        </authorList>
    </citation>
    <scope>NUCLEOTIDE SEQUENCE [LARGE SCALE GENOMIC DNA]</scope>
    <source>
        <strain evidence="2 3">DSM 25661</strain>
    </source>
</reference>
<feature type="domain" description="Glycosyltransferase 2-like" evidence="1">
    <location>
        <begin position="10"/>
        <end position="144"/>
    </location>
</feature>
<keyword evidence="3" id="KW-1185">Reference proteome</keyword>
<keyword evidence="2" id="KW-0808">Transferase</keyword>
<name>A0A1M4Y081_9FLAO</name>
<dbReference type="OrthoDB" id="396512at2"/>
<dbReference type="Gene3D" id="3.90.550.10">
    <property type="entry name" value="Spore Coat Polysaccharide Biosynthesis Protein SpsA, Chain A"/>
    <property type="match status" value="1"/>
</dbReference>
<dbReference type="CDD" id="cd00761">
    <property type="entry name" value="Glyco_tranf_GTA_type"/>
    <property type="match status" value="1"/>
</dbReference>
<proteinExistence type="predicted"/>
<dbReference type="RefSeq" id="WP_073193659.1">
    <property type="nucleotide sequence ID" value="NZ_FQTW01000011.1"/>
</dbReference>
<evidence type="ECO:0000313" key="2">
    <source>
        <dbReference type="EMBL" id="SHE98996.1"/>
    </source>
</evidence>
<dbReference type="Pfam" id="PF00535">
    <property type="entry name" value="Glycos_transf_2"/>
    <property type="match status" value="1"/>
</dbReference>
<dbReference type="EMBL" id="FQTW01000011">
    <property type="protein sequence ID" value="SHE98996.1"/>
    <property type="molecule type" value="Genomic_DNA"/>
</dbReference>
<dbReference type="PANTHER" id="PTHR22916:SF3">
    <property type="entry name" value="UDP-GLCNAC:BETAGAL BETA-1,3-N-ACETYLGLUCOSAMINYLTRANSFERASE-LIKE PROTEIN 1"/>
    <property type="match status" value="1"/>
</dbReference>
<evidence type="ECO:0000313" key="3">
    <source>
        <dbReference type="Proteomes" id="UP000184462"/>
    </source>
</evidence>
<dbReference type="SUPFAM" id="SSF53448">
    <property type="entry name" value="Nucleotide-diphospho-sugar transferases"/>
    <property type="match status" value="1"/>
</dbReference>